<dbReference type="InterPro" id="IPR025250">
    <property type="entry name" value="DUF4199"/>
</dbReference>
<evidence type="ECO:0000313" key="2">
    <source>
        <dbReference type="EMBL" id="MCZ4244398.1"/>
    </source>
</evidence>
<dbReference type="RefSeq" id="WP_269427467.1">
    <property type="nucleotide sequence ID" value="NZ_JAPWGM010000003.1"/>
</dbReference>
<gene>
    <name evidence="2" type="ORF">O0955_10330</name>
</gene>
<dbReference type="Pfam" id="PF13858">
    <property type="entry name" value="DUF4199"/>
    <property type="match status" value="1"/>
</dbReference>
<evidence type="ECO:0000313" key="3">
    <source>
        <dbReference type="Proteomes" id="UP001144347"/>
    </source>
</evidence>
<keyword evidence="1" id="KW-0812">Transmembrane</keyword>
<accession>A0ABT4LB73</accession>
<comment type="caution">
    <text evidence="2">The sequence shown here is derived from an EMBL/GenBank/DDBJ whole genome shotgun (WGS) entry which is preliminary data.</text>
</comment>
<proteinExistence type="predicted"/>
<protein>
    <submittedName>
        <fullName evidence="2">DUF4199 domain-containing protein</fullName>
    </submittedName>
</protein>
<keyword evidence="1" id="KW-1133">Transmembrane helix</keyword>
<dbReference type="EMBL" id="JAPWGM010000003">
    <property type="protein sequence ID" value="MCZ4244398.1"/>
    <property type="molecule type" value="Genomic_DNA"/>
</dbReference>
<feature type="transmembrane region" description="Helical" evidence="1">
    <location>
        <begin position="46"/>
        <end position="69"/>
    </location>
</feature>
<feature type="transmembrane region" description="Helical" evidence="1">
    <location>
        <begin position="21"/>
        <end position="40"/>
    </location>
</feature>
<feature type="transmembrane region" description="Helical" evidence="1">
    <location>
        <begin position="90"/>
        <end position="108"/>
    </location>
</feature>
<evidence type="ECO:0000256" key="1">
    <source>
        <dbReference type="SAM" id="Phobius"/>
    </source>
</evidence>
<reference evidence="2" key="1">
    <citation type="submission" date="2022-12" db="EMBL/GenBank/DDBJ databases">
        <title>Genome sequence of HCMS5-2.</title>
        <authorList>
            <person name="Woo H."/>
        </authorList>
    </citation>
    <scope>NUCLEOTIDE SEQUENCE</scope>
    <source>
        <strain evidence="2">HCMS5-2</strain>
    </source>
</reference>
<keyword evidence="3" id="KW-1185">Reference proteome</keyword>
<feature type="transmembrane region" description="Helical" evidence="1">
    <location>
        <begin position="168"/>
        <end position="186"/>
    </location>
</feature>
<sequence length="199" mass="23168">MEQQIIQEEKKPKIYEEIVKYGLILGVVFFVLGLVSLYLMQSADSFIVMTMVYPVIFQLLIPLIVVIFICKYLRKQIGGYWTFKQALKSIFLVFFIGWLFSYGLNLVYTKLIDNTITEKMQDHMKENFVTFMKKQNVDDEKIDKEVAKLDEQFAKQTQLSAPTVFKNVTIAISIIFVIALIFAAIFKRERPLTFDSFPA</sequence>
<organism evidence="2 3">
    <name type="scientific">Pedobacter punctiformis</name>
    <dbReference type="NCBI Taxonomy" id="3004097"/>
    <lineage>
        <taxon>Bacteria</taxon>
        <taxon>Pseudomonadati</taxon>
        <taxon>Bacteroidota</taxon>
        <taxon>Sphingobacteriia</taxon>
        <taxon>Sphingobacteriales</taxon>
        <taxon>Sphingobacteriaceae</taxon>
        <taxon>Pedobacter</taxon>
    </lineage>
</organism>
<dbReference type="Proteomes" id="UP001144347">
    <property type="component" value="Unassembled WGS sequence"/>
</dbReference>
<keyword evidence="1" id="KW-0472">Membrane</keyword>
<name>A0ABT4LB73_9SPHI</name>